<evidence type="ECO:0008006" key="4">
    <source>
        <dbReference type="Google" id="ProtNLM"/>
    </source>
</evidence>
<keyword evidence="1" id="KW-0472">Membrane</keyword>
<accession>A0ABW5J6V5</accession>
<name>A0ABW5J6V5_9BACT</name>
<dbReference type="RefSeq" id="WP_340237201.1">
    <property type="nucleotide sequence ID" value="NZ_JBBEWC010000007.1"/>
</dbReference>
<proteinExistence type="predicted"/>
<reference evidence="3" key="1">
    <citation type="journal article" date="2019" name="Int. J. Syst. Evol. Microbiol.">
        <title>The Global Catalogue of Microorganisms (GCM) 10K type strain sequencing project: providing services to taxonomists for standard genome sequencing and annotation.</title>
        <authorList>
            <consortium name="The Broad Institute Genomics Platform"/>
            <consortium name="The Broad Institute Genome Sequencing Center for Infectious Disease"/>
            <person name="Wu L."/>
            <person name="Ma J."/>
        </authorList>
    </citation>
    <scope>NUCLEOTIDE SEQUENCE [LARGE SCALE GENOMIC DNA]</scope>
    <source>
        <strain evidence="3">KCTC 52344</strain>
    </source>
</reference>
<evidence type="ECO:0000256" key="1">
    <source>
        <dbReference type="SAM" id="Phobius"/>
    </source>
</evidence>
<evidence type="ECO:0000313" key="3">
    <source>
        <dbReference type="Proteomes" id="UP001597510"/>
    </source>
</evidence>
<dbReference type="EMBL" id="JBHULC010000009">
    <property type="protein sequence ID" value="MFD2521248.1"/>
    <property type="molecule type" value="Genomic_DNA"/>
</dbReference>
<keyword evidence="3" id="KW-1185">Reference proteome</keyword>
<keyword evidence="1" id="KW-0812">Transmembrane</keyword>
<gene>
    <name evidence="2" type="ORF">ACFSR2_10155</name>
</gene>
<evidence type="ECO:0000313" key="2">
    <source>
        <dbReference type="EMBL" id="MFD2521248.1"/>
    </source>
</evidence>
<sequence length="81" mass="8933">MKKSEKVDHLDHNEEEQVKEEKNLNFKKMFIWLIGLGIVFSIIAYIGGFITVGGPNKGGRFGIVTPEDSAAVVKGDTLKAK</sequence>
<keyword evidence="1" id="KW-1133">Transmembrane helix</keyword>
<dbReference type="Proteomes" id="UP001597510">
    <property type="component" value="Unassembled WGS sequence"/>
</dbReference>
<organism evidence="2 3">
    <name type="scientific">Emticicia soli</name>
    <dbReference type="NCBI Taxonomy" id="2027878"/>
    <lineage>
        <taxon>Bacteria</taxon>
        <taxon>Pseudomonadati</taxon>
        <taxon>Bacteroidota</taxon>
        <taxon>Cytophagia</taxon>
        <taxon>Cytophagales</taxon>
        <taxon>Leadbetterellaceae</taxon>
        <taxon>Emticicia</taxon>
    </lineage>
</organism>
<comment type="caution">
    <text evidence="2">The sequence shown here is derived from an EMBL/GenBank/DDBJ whole genome shotgun (WGS) entry which is preliminary data.</text>
</comment>
<feature type="transmembrane region" description="Helical" evidence="1">
    <location>
        <begin position="29"/>
        <end position="50"/>
    </location>
</feature>
<protein>
    <recommendedName>
        <fullName evidence="4">HlyD family secretion protein</fullName>
    </recommendedName>
</protein>